<name>A0A4Z1FEB4_9HELO</name>
<dbReference type="EMBL" id="PQXI01000206">
    <property type="protein sequence ID" value="TGO21649.1"/>
    <property type="molecule type" value="Genomic_DNA"/>
</dbReference>
<proteinExistence type="predicted"/>
<dbReference type="Proteomes" id="UP000297910">
    <property type="component" value="Unassembled WGS sequence"/>
</dbReference>
<keyword evidence="4" id="KW-1185">Reference proteome</keyword>
<organism evidence="3 4">
    <name type="scientific">Botrytis paeoniae</name>
    <dbReference type="NCBI Taxonomy" id="278948"/>
    <lineage>
        <taxon>Eukaryota</taxon>
        <taxon>Fungi</taxon>
        <taxon>Dikarya</taxon>
        <taxon>Ascomycota</taxon>
        <taxon>Pezizomycotina</taxon>
        <taxon>Leotiomycetes</taxon>
        <taxon>Helotiales</taxon>
        <taxon>Sclerotiniaceae</taxon>
        <taxon>Botrytis</taxon>
    </lineage>
</organism>
<dbReference type="Pfam" id="PF00004">
    <property type="entry name" value="AAA"/>
    <property type="match status" value="1"/>
</dbReference>
<dbReference type="InterPro" id="IPR027417">
    <property type="entry name" value="P-loop_NTPase"/>
</dbReference>
<dbReference type="InterPro" id="IPR054289">
    <property type="entry name" value="DUF7025"/>
</dbReference>
<dbReference type="SMART" id="SM00382">
    <property type="entry name" value="AAA"/>
    <property type="match status" value="1"/>
</dbReference>
<dbReference type="PANTHER" id="PTHR46411">
    <property type="entry name" value="FAMILY ATPASE, PUTATIVE-RELATED"/>
    <property type="match status" value="1"/>
</dbReference>
<feature type="compositionally biased region" description="Basic and acidic residues" evidence="1">
    <location>
        <begin position="72"/>
        <end position="81"/>
    </location>
</feature>
<sequence>MAVDNENKIEGDKRSDGEKKFDGDKKVNSNKKVESTISVEDKLAQLEKRLAELESKHLGLKEKSGIEDVILKSGSEQRETTDVNTTPVDTGVPVGAEESPSTEGRVRVVNSRVDDDGKRRDHRLNSNETSDASQKKEGCAVILRRELQLDSGEIEVFDPHLRKLLRKILAHYPSHAFIGEKVVINSPYEPFVLNWDMLREEAEKETVDVEEKQARSDLRELLETIKSGSGDAKLDSYLTARDDFIKQKSITFEALWTIFPPGAIIYGQIFLKDEEQIFVVEDNYTPWPREESRRSRTLPPWFLYCWVYDYTGTIFQRRRVVLTFDSFDGPKPIASLPFHPLSAIEPDRRKQIEEKLLKRGKLFKKYCTADKDHRMYEYKGEAMFDKRGFGVQSTNDDYDSDSERHIPIRKSQTVDDSSVMVDFESYFRYGPEVAKIGDTQVIDDFLDCHCPDCASNEAQKELFKPGYDKMTGQSHEEWEELQLMLCPPRVLGYILKDKQWAQLAVNNLSTIKDEEYSDVLKQLHLSGPGKDGGKKKKELLFGLVQNHGMDAEELQDLVAEKGKGLVFLLYGAPGVGKTSTAQMIARAARKPLFSIGVADVSTNAREVESRLETIFDLATKWRAILLIDEADVFLQSRSQNTFGPSAEGSALVSVFLRVLEYYRGIMFLTTNQIAQFDVAVQSRVHIALKYDKLDEEQTYKIFMGFINQLDGYQAIERADYDKIKRYGEEDLHSKEFDGRQIRNIVACARGYARAKKPSEKLKLEHIVHVISE</sequence>
<dbReference type="GO" id="GO:0016887">
    <property type="term" value="F:ATP hydrolysis activity"/>
    <property type="evidence" value="ECO:0007669"/>
    <property type="project" value="InterPro"/>
</dbReference>
<dbReference type="InterPro" id="IPR003959">
    <property type="entry name" value="ATPase_AAA_core"/>
</dbReference>
<accession>A0A4Z1FEB4</accession>
<dbReference type="PANTHER" id="PTHR46411:SF3">
    <property type="entry name" value="AAA+ ATPASE DOMAIN-CONTAINING PROTEIN"/>
    <property type="match status" value="1"/>
</dbReference>
<evidence type="ECO:0000313" key="4">
    <source>
        <dbReference type="Proteomes" id="UP000297910"/>
    </source>
</evidence>
<dbReference type="AlphaFoldDB" id="A0A4Z1FEB4"/>
<feature type="region of interest" description="Disordered" evidence="1">
    <location>
        <begin position="72"/>
        <end position="133"/>
    </location>
</feature>
<dbReference type="GO" id="GO:0005524">
    <property type="term" value="F:ATP binding"/>
    <property type="evidence" value="ECO:0007669"/>
    <property type="project" value="InterPro"/>
</dbReference>
<reference evidence="3 4" key="1">
    <citation type="submission" date="2017-12" db="EMBL/GenBank/DDBJ databases">
        <title>Comparative genomics of Botrytis spp.</title>
        <authorList>
            <person name="Valero-Jimenez C.A."/>
            <person name="Tapia P."/>
            <person name="Veloso J."/>
            <person name="Silva-Moreno E."/>
            <person name="Staats M."/>
            <person name="Valdes J.H."/>
            <person name="Van Kan J.A.L."/>
        </authorList>
    </citation>
    <scope>NUCLEOTIDE SEQUENCE [LARGE SCALE GENOMIC DNA]</scope>
    <source>
        <strain evidence="3 4">Bp0003</strain>
    </source>
</reference>
<dbReference type="InterPro" id="IPR003593">
    <property type="entry name" value="AAA+_ATPase"/>
</dbReference>
<evidence type="ECO:0000313" key="3">
    <source>
        <dbReference type="EMBL" id="TGO21649.1"/>
    </source>
</evidence>
<feature type="region of interest" description="Disordered" evidence="1">
    <location>
        <begin position="1"/>
        <end position="38"/>
    </location>
</feature>
<protein>
    <recommendedName>
        <fullName evidence="2">AAA+ ATPase domain-containing protein</fullName>
    </recommendedName>
</protein>
<dbReference type="Gene3D" id="3.40.50.300">
    <property type="entry name" value="P-loop containing nucleotide triphosphate hydrolases"/>
    <property type="match status" value="1"/>
</dbReference>
<evidence type="ECO:0000259" key="2">
    <source>
        <dbReference type="SMART" id="SM00382"/>
    </source>
</evidence>
<dbReference type="Pfam" id="PF22942">
    <property type="entry name" value="DUF7025"/>
    <property type="match status" value="1"/>
</dbReference>
<evidence type="ECO:0000256" key="1">
    <source>
        <dbReference type="SAM" id="MobiDB-lite"/>
    </source>
</evidence>
<feature type="compositionally biased region" description="Basic and acidic residues" evidence="1">
    <location>
        <begin position="112"/>
        <end position="125"/>
    </location>
</feature>
<gene>
    <name evidence="3" type="ORF">BPAE_0207g00030</name>
</gene>
<comment type="caution">
    <text evidence="3">The sequence shown here is derived from an EMBL/GenBank/DDBJ whole genome shotgun (WGS) entry which is preliminary data.</text>
</comment>
<dbReference type="CDD" id="cd19481">
    <property type="entry name" value="RecA-like_protease"/>
    <property type="match status" value="1"/>
</dbReference>
<dbReference type="SUPFAM" id="SSF52540">
    <property type="entry name" value="P-loop containing nucleoside triphosphate hydrolases"/>
    <property type="match status" value="1"/>
</dbReference>
<feature type="domain" description="AAA+ ATPase" evidence="2">
    <location>
        <begin position="563"/>
        <end position="691"/>
    </location>
</feature>